<organism evidence="3 4">
    <name type="scientific">Pseudogemmobacter humi</name>
    <dbReference type="NCBI Taxonomy" id="2483812"/>
    <lineage>
        <taxon>Bacteria</taxon>
        <taxon>Pseudomonadati</taxon>
        <taxon>Pseudomonadota</taxon>
        <taxon>Alphaproteobacteria</taxon>
        <taxon>Rhodobacterales</taxon>
        <taxon>Paracoccaceae</taxon>
        <taxon>Pseudogemmobacter</taxon>
    </lineage>
</organism>
<name>A0A3P5XF48_9RHOB</name>
<dbReference type="InterPro" id="IPR050445">
    <property type="entry name" value="Bact_polysacc_biosynth/exp"/>
</dbReference>
<keyword evidence="2" id="KW-1133">Transmembrane helix</keyword>
<dbReference type="PANTHER" id="PTHR32309">
    <property type="entry name" value="TYROSINE-PROTEIN KINASE"/>
    <property type="match status" value="1"/>
</dbReference>
<keyword evidence="2" id="KW-0812">Transmembrane</keyword>
<feature type="compositionally biased region" description="Low complexity" evidence="1">
    <location>
        <begin position="16"/>
        <end position="29"/>
    </location>
</feature>
<dbReference type="AlphaFoldDB" id="A0A3P5XF48"/>
<evidence type="ECO:0000313" key="3">
    <source>
        <dbReference type="EMBL" id="VDC33380.1"/>
    </source>
</evidence>
<keyword evidence="4" id="KW-1185">Reference proteome</keyword>
<dbReference type="GO" id="GO:0005886">
    <property type="term" value="C:plasma membrane"/>
    <property type="evidence" value="ECO:0007669"/>
    <property type="project" value="TreeGrafter"/>
</dbReference>
<feature type="transmembrane region" description="Helical" evidence="2">
    <location>
        <begin position="169"/>
        <end position="191"/>
    </location>
</feature>
<evidence type="ECO:0000256" key="2">
    <source>
        <dbReference type="SAM" id="Phobius"/>
    </source>
</evidence>
<accession>A0A3P5XF48</accession>
<reference evidence="3 4" key="1">
    <citation type="submission" date="2018-11" db="EMBL/GenBank/DDBJ databases">
        <authorList>
            <person name="Criscuolo A."/>
        </authorList>
    </citation>
    <scope>NUCLEOTIDE SEQUENCE [LARGE SCALE GENOMIC DNA]</scope>
    <source>
        <strain evidence="3">ACIP111625</strain>
    </source>
</reference>
<evidence type="ECO:0000256" key="1">
    <source>
        <dbReference type="SAM" id="MobiDB-lite"/>
    </source>
</evidence>
<keyword evidence="2" id="KW-0472">Membrane</keyword>
<sequence>MLFDNHEDGFGDQPFPTAAAAGTAPVSGSEAPAEAQLEAIRKEGLTGRQLRTARRLAQRHNLPAISDYDAVRLLRDAGIDPFQRGSMLDLVAAEPADGPAPRTAANGGGGQPPAEPGRALTPLPGDGVKLPQTMKPIQVPSTEQRAEVSHATEILRMQQEIARRRRHKLALLFARMFVFVLLPTIIAGWYFSSVATRQFGTKSEFAVQMAESPMSAAGMGGLLQGTSLATSQDSIAVQGYLQSREAMLRLEKDVGFRDHFKGDAIDPIMRLPETASLEDAYKLYKRHILISYDPSEGIIRMEVIAPDADLSVRWSQQLISYAEEQVDHLTQRLRADTMRGARESYTEAEAAVIAAQQKVIALQEQFKVLSSETELTLLTTQISTLEGQLIQERLALAQIEANATPNTARLEPVKRRVATLEAEIASLRKRLTEGGEGGNSLAQIQGQLLVAQADVETRQMMLAQSLQAMENSRIEANRQTRYLSTSVSPVPPDEPTYPRVFENTLVTMLIMLGIYLMISMTVAILREQVSS</sequence>
<dbReference type="GO" id="GO:0004713">
    <property type="term" value="F:protein tyrosine kinase activity"/>
    <property type="evidence" value="ECO:0007669"/>
    <property type="project" value="TreeGrafter"/>
</dbReference>
<dbReference type="EMBL" id="UXAW01000115">
    <property type="protein sequence ID" value="VDC33380.1"/>
    <property type="molecule type" value="Genomic_DNA"/>
</dbReference>
<feature type="region of interest" description="Disordered" evidence="1">
    <location>
        <begin position="1"/>
        <end position="32"/>
    </location>
</feature>
<evidence type="ECO:0000313" key="4">
    <source>
        <dbReference type="Proteomes" id="UP000277498"/>
    </source>
</evidence>
<protein>
    <submittedName>
        <fullName evidence="3">Chromosome partition protein Smc</fullName>
    </submittedName>
</protein>
<dbReference type="Proteomes" id="UP000277498">
    <property type="component" value="Unassembled WGS sequence"/>
</dbReference>
<proteinExistence type="predicted"/>
<feature type="region of interest" description="Disordered" evidence="1">
    <location>
        <begin position="94"/>
        <end position="129"/>
    </location>
</feature>
<dbReference type="PANTHER" id="PTHR32309:SF13">
    <property type="entry name" value="FERRIC ENTEROBACTIN TRANSPORT PROTEIN FEPE"/>
    <property type="match status" value="1"/>
</dbReference>
<gene>
    <name evidence="3" type="primary">smc_2</name>
    <name evidence="3" type="ORF">XINFAN_03799</name>
</gene>
<feature type="transmembrane region" description="Helical" evidence="2">
    <location>
        <begin position="505"/>
        <end position="525"/>
    </location>
</feature>
<dbReference type="RefSeq" id="WP_233352389.1">
    <property type="nucleotide sequence ID" value="NZ_UXAW01000115.1"/>
</dbReference>